<protein>
    <submittedName>
        <fullName evidence="2">Uncharacterized protein</fullName>
    </submittedName>
</protein>
<dbReference type="EMBL" id="CAJNOK010005158">
    <property type="protein sequence ID" value="CAF0962254.1"/>
    <property type="molecule type" value="Genomic_DNA"/>
</dbReference>
<comment type="caution">
    <text evidence="2">The sequence shown here is derived from an EMBL/GenBank/DDBJ whole genome shotgun (WGS) entry which is preliminary data.</text>
</comment>
<dbReference type="EMBL" id="CAJOBA010005163">
    <property type="protein sequence ID" value="CAF3734953.1"/>
    <property type="molecule type" value="Genomic_DNA"/>
</dbReference>
<reference evidence="2" key="1">
    <citation type="submission" date="2021-02" db="EMBL/GenBank/DDBJ databases">
        <authorList>
            <person name="Nowell W R."/>
        </authorList>
    </citation>
    <scope>NUCLEOTIDE SEQUENCE</scope>
</reference>
<feature type="region of interest" description="Disordered" evidence="1">
    <location>
        <begin position="193"/>
        <end position="213"/>
    </location>
</feature>
<accession>A0A8S2DHN0</accession>
<name>A0A8S2DHN0_9BILA</name>
<evidence type="ECO:0000313" key="4">
    <source>
        <dbReference type="Proteomes" id="UP000677228"/>
    </source>
</evidence>
<proteinExistence type="predicted"/>
<evidence type="ECO:0000256" key="1">
    <source>
        <dbReference type="SAM" id="MobiDB-lite"/>
    </source>
</evidence>
<dbReference type="Proteomes" id="UP000677228">
    <property type="component" value="Unassembled WGS sequence"/>
</dbReference>
<sequence>MFFSLREAVKKDQLFSTENQYVRKLMSGRLIHDDILNDICTSFDRGLISMSSYIQKRFVDCTVAVDTQRPYFRKKLSQVRPQNRALLAERLKDCWSQQALIDSNKILVIAGPDQQTIMLHNTSTSPFIMEVLASNHTEADARVFLHIYDILADNDGPRYNGIILQATDTDIIILSIACSISQPQPILIKEDCEEDDDQKEDFSNNRVFDDDDNYDDDEDLVQDLYQNTDGITSDSNQDDDANDFENDIDLIQFQQQYSYPQLPENFSLISLDQDYLRSLFISLNNSFNDEYGLSTSLLQYPRSISMPPPSSQIASIHRFVSKLIQIKNNSLAQSYNNQAIICQTTTTLSKGILLCPIRANVKQAQSPPRSFLLKYNNNDIKRRQSLLSAPLSV</sequence>
<dbReference type="AlphaFoldDB" id="A0A8S2DHN0"/>
<dbReference type="Proteomes" id="UP000682733">
    <property type="component" value="Unassembled WGS sequence"/>
</dbReference>
<evidence type="ECO:0000313" key="3">
    <source>
        <dbReference type="EMBL" id="CAF3734953.1"/>
    </source>
</evidence>
<evidence type="ECO:0000313" key="2">
    <source>
        <dbReference type="EMBL" id="CAF0962254.1"/>
    </source>
</evidence>
<gene>
    <name evidence="2" type="ORF">OVA965_LOCUS12696</name>
    <name evidence="3" type="ORF">TMI583_LOCUS12700</name>
</gene>
<organism evidence="2 4">
    <name type="scientific">Didymodactylos carnosus</name>
    <dbReference type="NCBI Taxonomy" id="1234261"/>
    <lineage>
        <taxon>Eukaryota</taxon>
        <taxon>Metazoa</taxon>
        <taxon>Spiralia</taxon>
        <taxon>Gnathifera</taxon>
        <taxon>Rotifera</taxon>
        <taxon>Eurotatoria</taxon>
        <taxon>Bdelloidea</taxon>
        <taxon>Philodinida</taxon>
        <taxon>Philodinidae</taxon>
        <taxon>Didymodactylos</taxon>
    </lineage>
</organism>